<reference evidence="2" key="1">
    <citation type="submission" date="2023-07" db="EMBL/GenBank/DDBJ databases">
        <title>Genomic Encyclopedia of Type Strains, Phase IV (KMG-IV): sequencing the most valuable type-strain genomes for metagenomic binning, comparative biology and taxonomic classification.</title>
        <authorList>
            <person name="Goeker M."/>
        </authorList>
    </citation>
    <scope>NUCLEOTIDE SEQUENCE [LARGE SCALE GENOMIC DNA]</scope>
    <source>
        <strain evidence="2">JSM 076093</strain>
    </source>
</reference>
<name>A0ABU0K1S8_9BACL</name>
<keyword evidence="1" id="KW-1133">Transmembrane helix</keyword>
<evidence type="ECO:0000313" key="2">
    <source>
        <dbReference type="EMBL" id="MDQ0482635.1"/>
    </source>
</evidence>
<dbReference type="Proteomes" id="UP001226720">
    <property type="component" value="Unassembled WGS sequence"/>
</dbReference>
<feature type="transmembrane region" description="Helical" evidence="1">
    <location>
        <begin position="307"/>
        <end position="327"/>
    </location>
</feature>
<keyword evidence="1" id="KW-0472">Membrane</keyword>
<feature type="transmembrane region" description="Helical" evidence="1">
    <location>
        <begin position="270"/>
        <end position="295"/>
    </location>
</feature>
<feature type="transmembrane region" description="Helical" evidence="1">
    <location>
        <begin position="94"/>
        <end position="114"/>
    </location>
</feature>
<dbReference type="GeneID" id="301325651"/>
<feature type="transmembrane region" description="Helical" evidence="1">
    <location>
        <begin position="490"/>
        <end position="515"/>
    </location>
</feature>
<sequence>MYCTTCGNEVPFGDNYCPNDGTFQQHDLQKHVTSGATPKFCSDCGTSNTDEHLYCMKCGAFQLTFIPFKFERTKEKVAAPSQALPDLSGINKRMALLCAFLAFLLVGIASFIIAESFQGETAYFQDMLNEYTEISPTALIDEFFYYEEDSQLPNNPFTGATDYWMSSHLLNSKLTYSIQEEGEPFKGGVHLQSGPIILLLLPLIALLLCGYIYGRRNKMDTQQYWVSSLLIGIVYGGLTAIVALFAGFSFSGGLTELTTSFRVENNYPFFKALFAGFFIGTIFSFIGSLLGSGTLKSLTSSPLKEGIRTITIGITASIAGVIVLFYGMLFDDYFSMLSFETMSTSSFLLLAFQGGFLLWSILNLSTLSLEWNGIGYDDLFLPFSENIQIIYSALSGFKVIPNTEVSMLFNNTGNLQLYMLLGLLIPITLFIWAGYRMQQEGAVQTHRIAMFGFVYALLMSLLVAGTNTGIEFFSSSVSLAELEDVPRAFIGFSAISTFFKCFIFSTLLAIGGAYWKKQRINK</sequence>
<proteinExistence type="predicted"/>
<feature type="transmembrane region" description="Helical" evidence="1">
    <location>
        <begin position="447"/>
        <end position="470"/>
    </location>
</feature>
<keyword evidence="3" id="KW-1185">Reference proteome</keyword>
<dbReference type="EMBL" id="JAUSWM010000002">
    <property type="protein sequence ID" value="MDQ0482635.1"/>
    <property type="molecule type" value="Genomic_DNA"/>
</dbReference>
<feature type="transmembrane region" description="Helical" evidence="1">
    <location>
        <begin position="379"/>
        <end position="397"/>
    </location>
</feature>
<feature type="transmembrane region" description="Helical" evidence="1">
    <location>
        <begin position="225"/>
        <end position="250"/>
    </location>
</feature>
<comment type="caution">
    <text evidence="2">The sequence shown here is derived from an EMBL/GenBank/DDBJ whole genome shotgun (WGS) entry which is preliminary data.</text>
</comment>
<protein>
    <submittedName>
        <fullName evidence="2">Uncharacterized protein with PQ loop repeat</fullName>
    </submittedName>
</protein>
<evidence type="ECO:0000256" key="1">
    <source>
        <dbReference type="SAM" id="Phobius"/>
    </source>
</evidence>
<dbReference type="RefSeq" id="WP_301550405.1">
    <property type="nucleotide sequence ID" value="NZ_JAQRMZ010000001.1"/>
</dbReference>
<feature type="transmembrane region" description="Helical" evidence="1">
    <location>
        <begin position="417"/>
        <end position="435"/>
    </location>
</feature>
<keyword evidence="1" id="KW-0812">Transmembrane</keyword>
<feature type="transmembrane region" description="Helical" evidence="1">
    <location>
        <begin position="347"/>
        <end position="367"/>
    </location>
</feature>
<organism evidence="2 3">
    <name type="scientific">Guptibacillus hwajinpoensis</name>
    <dbReference type="NCBI Taxonomy" id="208199"/>
    <lineage>
        <taxon>Bacteria</taxon>
        <taxon>Bacillati</taxon>
        <taxon>Bacillota</taxon>
        <taxon>Bacilli</taxon>
        <taxon>Bacillales</taxon>
        <taxon>Guptibacillaceae</taxon>
        <taxon>Guptibacillus</taxon>
    </lineage>
</organism>
<gene>
    <name evidence="2" type="ORF">QO000_001604</name>
</gene>
<accession>A0ABU0K1S8</accession>
<feature type="transmembrane region" description="Helical" evidence="1">
    <location>
        <begin position="194"/>
        <end position="213"/>
    </location>
</feature>
<evidence type="ECO:0000313" key="3">
    <source>
        <dbReference type="Proteomes" id="UP001226720"/>
    </source>
</evidence>